<dbReference type="InterPro" id="IPR012341">
    <property type="entry name" value="6hp_glycosidase-like_sf"/>
</dbReference>
<sequence length="333" mass="38179">MTSPEGAFYSAEDADSDGEEGKYYVWTIDQLKDLLTDKEFKLFSEWFPVNHQGNFSEQSTGANVLYLNTILSEKQKKLAAPIIKKLFNARLKRIPPLKDQKILTDWNALMIASFAKGASVLQSKQYQDIAIRAMDFLCQNMLRDDFSLMHRYKDNDIAIKGKLDDYAFMINALLELYATTFQPRYLEIALGLNTYALDHFWDRHHHGFFLTSDHDETLIARPKEAYDGAIPSGNAVFAKNLIKLSKMTGNMAYEKKAEDIILAFSDMINRVPQAFTQMIMAYQFAKNDSYEIVVCGKETSSESKDILKYLQSNYHPDIVALFKGEESSKSYQY</sequence>
<dbReference type="Gene3D" id="1.50.10.10">
    <property type="match status" value="1"/>
</dbReference>
<proteinExistence type="predicted"/>
<evidence type="ECO:0000313" key="2">
    <source>
        <dbReference type="Proteomes" id="UP000189670"/>
    </source>
</evidence>
<dbReference type="PANTHER" id="PTHR42899:SF1">
    <property type="entry name" value="SPERMATOGENESIS-ASSOCIATED PROTEIN 20"/>
    <property type="match status" value="1"/>
</dbReference>
<evidence type="ECO:0008006" key="3">
    <source>
        <dbReference type="Google" id="ProtNLM"/>
    </source>
</evidence>
<dbReference type="EMBL" id="ATBP01001950">
    <property type="protein sequence ID" value="ETR66491.1"/>
    <property type="molecule type" value="Genomic_DNA"/>
</dbReference>
<dbReference type="InterPro" id="IPR008928">
    <property type="entry name" value="6-hairpin_glycosidase_sf"/>
</dbReference>
<comment type="caution">
    <text evidence="1">The sequence shown here is derived from an EMBL/GenBank/DDBJ whole genome shotgun (WGS) entry which is preliminary data.</text>
</comment>
<dbReference type="PANTHER" id="PTHR42899">
    <property type="entry name" value="SPERMATOGENESIS-ASSOCIATED PROTEIN 20"/>
    <property type="match status" value="1"/>
</dbReference>
<dbReference type="SUPFAM" id="SSF48208">
    <property type="entry name" value="Six-hairpin glycosidases"/>
    <property type="match status" value="1"/>
</dbReference>
<dbReference type="AlphaFoldDB" id="A0A1V1NVB0"/>
<gene>
    <name evidence="1" type="ORF">OMM_12733</name>
</gene>
<dbReference type="GO" id="GO:0005975">
    <property type="term" value="P:carbohydrate metabolic process"/>
    <property type="evidence" value="ECO:0007669"/>
    <property type="project" value="InterPro"/>
</dbReference>
<feature type="non-terminal residue" evidence="1">
    <location>
        <position position="333"/>
    </location>
</feature>
<organism evidence="1 2">
    <name type="scientific">Candidatus Magnetoglobus multicellularis str. Araruama</name>
    <dbReference type="NCBI Taxonomy" id="890399"/>
    <lineage>
        <taxon>Bacteria</taxon>
        <taxon>Pseudomonadati</taxon>
        <taxon>Thermodesulfobacteriota</taxon>
        <taxon>Desulfobacteria</taxon>
        <taxon>Desulfobacterales</taxon>
        <taxon>Desulfobacteraceae</taxon>
        <taxon>Candidatus Magnetoglobus</taxon>
    </lineage>
</organism>
<protein>
    <recommendedName>
        <fullName evidence="3">Thioredoxin domain-containing protein</fullName>
    </recommendedName>
</protein>
<name>A0A1V1NVB0_9BACT</name>
<dbReference type="InterPro" id="IPR024705">
    <property type="entry name" value="Ssp411"/>
</dbReference>
<accession>A0A1V1NVB0</accession>
<evidence type="ECO:0000313" key="1">
    <source>
        <dbReference type="EMBL" id="ETR66491.1"/>
    </source>
</evidence>
<reference evidence="2" key="1">
    <citation type="submission" date="2012-11" db="EMBL/GenBank/DDBJ databases">
        <authorList>
            <person name="Lucero-Rivera Y.E."/>
            <person name="Tovar-Ramirez D."/>
        </authorList>
    </citation>
    <scope>NUCLEOTIDE SEQUENCE [LARGE SCALE GENOMIC DNA]</scope>
    <source>
        <strain evidence="2">Araruama</strain>
    </source>
</reference>
<dbReference type="Proteomes" id="UP000189670">
    <property type="component" value="Unassembled WGS sequence"/>
</dbReference>